<keyword evidence="2" id="KW-1185">Reference proteome</keyword>
<dbReference type="EMBL" id="NHMP01000004">
    <property type="protein sequence ID" value="OXE47640.1"/>
    <property type="molecule type" value="Genomic_DNA"/>
</dbReference>
<dbReference type="RefSeq" id="WP_066595067.1">
    <property type="nucleotide sequence ID" value="NZ_CAJTBZ010000041.1"/>
</dbReference>
<accession>A0A227KJW5</accession>
<comment type="caution">
    <text evidence="1">The sequence shown here is derived from an EMBL/GenBank/DDBJ whole genome shotgun (WGS) entry which is preliminary data.</text>
</comment>
<evidence type="ECO:0000313" key="1">
    <source>
        <dbReference type="EMBL" id="OXE47640.1"/>
    </source>
</evidence>
<dbReference type="GeneID" id="78362661"/>
<organism evidence="1 2">
    <name type="scientific">Turicimonas muris</name>
    <dbReference type="NCBI Taxonomy" id="1796652"/>
    <lineage>
        <taxon>Bacteria</taxon>
        <taxon>Pseudomonadati</taxon>
        <taxon>Pseudomonadota</taxon>
        <taxon>Betaproteobacteria</taxon>
        <taxon>Burkholderiales</taxon>
        <taxon>Sutterellaceae</taxon>
        <taxon>Turicimonas</taxon>
    </lineage>
</organism>
<sequence length="91" mass="10405">MRKILWIVSLFLLAGCTTVDKTSIEEQEDGSFKLSSISENEWSGSFLSAKAIKEAEKFCMERGKVLEKIKLKKMNDGRFNCAESQLFFVCR</sequence>
<evidence type="ECO:0000313" key="2">
    <source>
        <dbReference type="Proteomes" id="UP000214610"/>
    </source>
</evidence>
<dbReference type="Proteomes" id="UP000214610">
    <property type="component" value="Unassembled WGS sequence"/>
</dbReference>
<gene>
    <name evidence="1" type="ORF">ADH67_07575</name>
</gene>
<dbReference type="PROSITE" id="PS51257">
    <property type="entry name" value="PROKAR_LIPOPROTEIN"/>
    <property type="match status" value="1"/>
</dbReference>
<evidence type="ECO:0008006" key="3">
    <source>
        <dbReference type="Google" id="ProtNLM"/>
    </source>
</evidence>
<proteinExistence type="predicted"/>
<dbReference type="AlphaFoldDB" id="A0A227KJW5"/>
<protein>
    <recommendedName>
        <fullName evidence="3">Lipoprotein</fullName>
    </recommendedName>
</protein>
<reference evidence="2" key="1">
    <citation type="submission" date="2017-05" db="EMBL/GenBank/DDBJ databases">
        <title>Improved OligoMM genomes.</title>
        <authorList>
            <person name="Garzetti D."/>
        </authorList>
    </citation>
    <scope>NUCLEOTIDE SEQUENCE [LARGE SCALE GENOMIC DNA]</scope>
    <source>
        <strain evidence="2">YL45</strain>
    </source>
</reference>
<name>A0A227KJW5_9BURK</name>